<name>A0A4C1ZR10_EUMVA</name>
<proteinExistence type="predicted"/>
<gene>
    <name evidence="1" type="ORF">EVAR_49099_1</name>
</gene>
<protein>
    <submittedName>
        <fullName evidence="1">Uncharacterized protein</fullName>
    </submittedName>
</protein>
<evidence type="ECO:0000313" key="1">
    <source>
        <dbReference type="EMBL" id="GBP90370.1"/>
    </source>
</evidence>
<comment type="caution">
    <text evidence="1">The sequence shown here is derived from an EMBL/GenBank/DDBJ whole genome shotgun (WGS) entry which is preliminary data.</text>
</comment>
<dbReference type="AlphaFoldDB" id="A0A4C1ZR10"/>
<sequence length="230" mass="24510">MKEKNQCSCDTPPADGSGPECECHCCITKLKKKLSSAAYAVKRIRRFTEASTARLKGESALGMDGDVNTVTSRPCADRPVKAGNALVVPLRERFSSGHHVPNVAASDDRPPVGDEQATAAGRCAAADGLVLWACNGRRSVSTAALGVLPRALAGSARQSYTIARNLARPRAELALDPPLIETYKKYLARVKDRKADKRKRWTSAAGAGAGAVPSLKDSFILSTLNNNKYS</sequence>
<accession>A0A4C1ZR10</accession>
<keyword evidence="2" id="KW-1185">Reference proteome</keyword>
<reference evidence="1 2" key="1">
    <citation type="journal article" date="2019" name="Commun. Biol.">
        <title>The bagworm genome reveals a unique fibroin gene that provides high tensile strength.</title>
        <authorList>
            <person name="Kono N."/>
            <person name="Nakamura H."/>
            <person name="Ohtoshi R."/>
            <person name="Tomita M."/>
            <person name="Numata K."/>
            <person name="Arakawa K."/>
        </authorList>
    </citation>
    <scope>NUCLEOTIDE SEQUENCE [LARGE SCALE GENOMIC DNA]</scope>
</reference>
<dbReference type="Proteomes" id="UP000299102">
    <property type="component" value="Unassembled WGS sequence"/>
</dbReference>
<dbReference type="EMBL" id="BGZK01002078">
    <property type="protein sequence ID" value="GBP90370.1"/>
    <property type="molecule type" value="Genomic_DNA"/>
</dbReference>
<organism evidence="1 2">
    <name type="scientific">Eumeta variegata</name>
    <name type="common">Bagworm moth</name>
    <name type="synonym">Eumeta japonica</name>
    <dbReference type="NCBI Taxonomy" id="151549"/>
    <lineage>
        <taxon>Eukaryota</taxon>
        <taxon>Metazoa</taxon>
        <taxon>Ecdysozoa</taxon>
        <taxon>Arthropoda</taxon>
        <taxon>Hexapoda</taxon>
        <taxon>Insecta</taxon>
        <taxon>Pterygota</taxon>
        <taxon>Neoptera</taxon>
        <taxon>Endopterygota</taxon>
        <taxon>Lepidoptera</taxon>
        <taxon>Glossata</taxon>
        <taxon>Ditrysia</taxon>
        <taxon>Tineoidea</taxon>
        <taxon>Psychidae</taxon>
        <taxon>Oiketicinae</taxon>
        <taxon>Eumeta</taxon>
    </lineage>
</organism>
<evidence type="ECO:0000313" key="2">
    <source>
        <dbReference type="Proteomes" id="UP000299102"/>
    </source>
</evidence>